<dbReference type="PROSITE" id="PS50048">
    <property type="entry name" value="ZN2_CY6_FUNGAL_2"/>
    <property type="match status" value="1"/>
</dbReference>
<evidence type="ECO:0000256" key="1">
    <source>
        <dbReference type="ARBA" id="ARBA00004123"/>
    </source>
</evidence>
<keyword evidence="10" id="KW-1185">Reference proteome</keyword>
<dbReference type="RefSeq" id="XP_044721049.1">
    <property type="nucleotide sequence ID" value="XM_044864517.1"/>
</dbReference>
<feature type="compositionally biased region" description="Polar residues" evidence="7">
    <location>
        <begin position="66"/>
        <end position="85"/>
    </location>
</feature>
<evidence type="ECO:0000313" key="9">
    <source>
        <dbReference type="EMBL" id="KAH0963536.1"/>
    </source>
</evidence>
<evidence type="ECO:0000256" key="5">
    <source>
        <dbReference type="ARBA" id="ARBA00023163"/>
    </source>
</evidence>
<dbReference type="GO" id="GO:0006351">
    <property type="term" value="P:DNA-templated transcription"/>
    <property type="evidence" value="ECO:0007669"/>
    <property type="project" value="InterPro"/>
</dbReference>
<dbReference type="InterPro" id="IPR001138">
    <property type="entry name" value="Zn2Cys6_DnaBD"/>
</dbReference>
<dbReference type="PANTHER" id="PTHR47338:SF27">
    <property type="entry name" value="ZN(II)2CYS6 TRANSCRIPTION FACTOR (EUROFUNG)"/>
    <property type="match status" value="1"/>
</dbReference>
<feature type="region of interest" description="Disordered" evidence="7">
    <location>
        <begin position="915"/>
        <end position="968"/>
    </location>
</feature>
<feature type="compositionally biased region" description="Basic residues" evidence="7">
    <location>
        <begin position="32"/>
        <end position="47"/>
    </location>
</feature>
<dbReference type="InterPro" id="IPR036864">
    <property type="entry name" value="Zn2-C6_fun-type_DNA-bd_sf"/>
</dbReference>
<feature type="compositionally biased region" description="Low complexity" evidence="7">
    <location>
        <begin position="861"/>
        <end position="875"/>
    </location>
</feature>
<feature type="compositionally biased region" description="Basic and acidic residues" evidence="7">
    <location>
        <begin position="94"/>
        <end position="114"/>
    </location>
</feature>
<evidence type="ECO:0000256" key="7">
    <source>
        <dbReference type="SAM" id="MobiDB-lite"/>
    </source>
</evidence>
<evidence type="ECO:0000256" key="4">
    <source>
        <dbReference type="ARBA" id="ARBA00023026"/>
    </source>
</evidence>
<dbReference type="Gene3D" id="4.10.240.10">
    <property type="entry name" value="Zn(2)-C6 fungal-type DNA-binding domain"/>
    <property type="match status" value="1"/>
</dbReference>
<dbReference type="GO" id="GO:0005634">
    <property type="term" value="C:nucleus"/>
    <property type="evidence" value="ECO:0007669"/>
    <property type="project" value="UniProtKB-SubCell"/>
</dbReference>
<feature type="region of interest" description="Disordered" evidence="7">
    <location>
        <begin position="214"/>
        <end position="234"/>
    </location>
</feature>
<gene>
    <name evidence="9" type="ORF">HRG_06046</name>
</gene>
<comment type="subcellular location">
    <subcellularLocation>
        <location evidence="1">Nucleus</location>
    </subcellularLocation>
</comment>
<feature type="domain" description="Zn(2)-C6 fungal-type" evidence="8">
    <location>
        <begin position="137"/>
        <end position="167"/>
    </location>
</feature>
<dbReference type="SUPFAM" id="SSF57701">
    <property type="entry name" value="Zn2/Cys6 DNA-binding domain"/>
    <property type="match status" value="1"/>
</dbReference>
<feature type="compositionally biased region" description="Low complexity" evidence="7">
    <location>
        <begin position="48"/>
        <end position="60"/>
    </location>
</feature>
<keyword evidence="6" id="KW-0539">Nucleus</keyword>
<dbReference type="Pfam" id="PF00172">
    <property type="entry name" value="Zn_clus"/>
    <property type="match status" value="1"/>
</dbReference>
<dbReference type="CDD" id="cd00067">
    <property type="entry name" value="GAL4"/>
    <property type="match status" value="1"/>
</dbReference>
<dbReference type="InterPro" id="IPR007219">
    <property type="entry name" value="XnlR_reg_dom"/>
</dbReference>
<evidence type="ECO:0000313" key="10">
    <source>
        <dbReference type="Proteomes" id="UP000824596"/>
    </source>
</evidence>
<dbReference type="Proteomes" id="UP000824596">
    <property type="component" value="Unassembled WGS sequence"/>
</dbReference>
<feature type="compositionally biased region" description="Polar residues" evidence="7">
    <location>
        <begin position="12"/>
        <end position="22"/>
    </location>
</feature>
<dbReference type="GO" id="GO:0003677">
    <property type="term" value="F:DNA binding"/>
    <property type="evidence" value="ECO:0007669"/>
    <property type="project" value="InterPro"/>
</dbReference>
<evidence type="ECO:0000256" key="2">
    <source>
        <dbReference type="ARBA" id="ARBA00022723"/>
    </source>
</evidence>
<keyword evidence="3" id="KW-0805">Transcription regulation</keyword>
<protein>
    <submittedName>
        <fullName evidence="9">Fungal specific transcription factor domain-containing protein</fullName>
    </submittedName>
</protein>
<dbReference type="GeneID" id="68355175"/>
<evidence type="ECO:0000256" key="6">
    <source>
        <dbReference type="ARBA" id="ARBA00023242"/>
    </source>
</evidence>
<dbReference type="GO" id="GO:0008270">
    <property type="term" value="F:zinc ion binding"/>
    <property type="evidence" value="ECO:0007669"/>
    <property type="project" value="InterPro"/>
</dbReference>
<feature type="region of interest" description="Disordered" evidence="7">
    <location>
        <begin position="1"/>
        <end position="120"/>
    </location>
</feature>
<evidence type="ECO:0000256" key="3">
    <source>
        <dbReference type="ARBA" id="ARBA00023015"/>
    </source>
</evidence>
<keyword evidence="2" id="KW-0479">Metal-binding</keyword>
<dbReference type="Pfam" id="PF04082">
    <property type="entry name" value="Fungal_trans"/>
    <property type="match status" value="1"/>
</dbReference>
<comment type="caution">
    <text evidence="9">The sequence shown here is derived from an EMBL/GenBank/DDBJ whole genome shotgun (WGS) entry which is preliminary data.</text>
</comment>
<sequence>MAASHFNGFSLPFTSLPDQSPPLSFDDDYSHHKQQQQRQHQQHRHPPASHAMAAPALRASSENRRSSPGTSDESTQDRNSPTANSFEDPAADDFALRGRGDGTDLGGRAHDDKNGATPAWSELKTKAGKDRKRLPLACIACRRKKIRCSGEKPACKHCMRSRIPCVYKVTTRKAAPRTDYMAMLDKRLKRMEERIIKIVPKADHEGSPPVVRAVVKPSMPGAGPPTRQPASRKRGLDEAFGADLEAWVKAPSKPKLPDVAADESASVEVQEEEENKLFREGIDALPSKDVQEHLAEVFFEKVYGQAYHLLHKPSYMRKLRNDALPPVLVLSVCAVAARFTPNPKISPTPRQFLRGEEWASRARDICTRRYEWPNITILTCLLILGLHEFGTCHGGRSWALGGQAIRMAFALQLHKDLEYDPLCRTAKMPLSFVDREIRRRIMWACFLMDRFNSSGSDRPMFIKEESIRIPLPVGERYFQLDMPVQTESLDGTAPPPDSCQGDRQLVPAKENMGVAAFTIRSIAIWGRIITYLNQGGKEMDSHPMWSPESDYAKLVNDIDTFTRTLPASFQYTPDNLDLQITEKTASQFLLLHLSIQQNTLFLSQAGVTFANGRAGLEAPRDFLSHVGARTFTAANRISEILRDSEQSQCCVSAPFAGYCAFSSTTIHIMSIFSGSPAVKAAAEANSGVNIRFLRKTTRYWGMFHWMVENIRTQYRNAMNASRSGTPNGDGSAASSIIHYGDWFSKYPHGVSDADFLDPTINKKKEKGEDAVLEQKPELQSVEEFFTTLSPSLNAEAKDTQRGGPSKRRQMTKRPGEAGPGAGANGGESLKSEAAAQPVGGRPGASQEGSARQQPPPPPSQPKRQQQPQQQQLPRRFSASLGGQTSGPATISPLGMPQSQPQSYSWVLQQITQAMPEAGGEAKSPKTSRRLRTADNETPPRQVRFDESSKKSTASIASGNAVAEGNQPESFPALGGAAATAWYTAADPTRSISFAGQPPVHVNNAGPSIANPPPPTPYPLHHLHHLHHHHHNNLHLPHLPHLPHHPVTFIGQQQHPVNMADYANTAAPPMGVNFQPPVPDTTFGPIPHLYVPRFDPVPQGVQVGLPPSIHYVPLVAPCPAPRMEPSAATFSVLVPRTFYTGGYPYYASANRYLLPPFQPQAAPVGQPNYVVAPQQQGFVSPGHQQQQPIMINGQAYFPAAPAAGGGVGQPFIGPTMVQGPIPVVAPGGGGPAVPFMAGNGNNPEVSGLGRTPNEEMLRQIQFAHQNKLFEPQDFKPGDDDPSRFYYVREVDGNWTQRNRYTIDRMSCRWYVTDEGWFYAVRLPD</sequence>
<feature type="region of interest" description="Disordered" evidence="7">
    <location>
        <begin position="787"/>
        <end position="902"/>
    </location>
</feature>
<dbReference type="EMBL" id="JAIZPD010000005">
    <property type="protein sequence ID" value="KAH0963536.1"/>
    <property type="molecule type" value="Genomic_DNA"/>
</dbReference>
<keyword evidence="5" id="KW-0804">Transcription</keyword>
<dbReference type="CDD" id="cd12148">
    <property type="entry name" value="fungal_TF_MHR"/>
    <property type="match status" value="1"/>
</dbReference>
<accession>A0A9P8N087</accession>
<dbReference type="SMART" id="SM00906">
    <property type="entry name" value="Fungal_trans"/>
    <property type="match status" value="1"/>
</dbReference>
<dbReference type="PRINTS" id="PR00755">
    <property type="entry name" value="AFLATOXINBRP"/>
</dbReference>
<organism evidence="9 10">
    <name type="scientific">Hirsutella rhossiliensis</name>
    <dbReference type="NCBI Taxonomy" id="111463"/>
    <lineage>
        <taxon>Eukaryota</taxon>
        <taxon>Fungi</taxon>
        <taxon>Dikarya</taxon>
        <taxon>Ascomycota</taxon>
        <taxon>Pezizomycotina</taxon>
        <taxon>Sordariomycetes</taxon>
        <taxon>Hypocreomycetidae</taxon>
        <taxon>Hypocreales</taxon>
        <taxon>Ophiocordycipitaceae</taxon>
        <taxon>Hirsutella</taxon>
    </lineage>
</organism>
<dbReference type="OrthoDB" id="39175at2759"/>
<keyword evidence="4" id="KW-0843">Virulence</keyword>
<evidence type="ECO:0000259" key="8">
    <source>
        <dbReference type="PROSITE" id="PS50048"/>
    </source>
</evidence>
<reference evidence="9" key="1">
    <citation type="submission" date="2021-09" db="EMBL/GenBank/DDBJ databases">
        <title>A high-quality genome of the endoparasitic fungus Hirsutella rhossiliensis with a comparison of Hirsutella genomes reveals transposable elements contributing to genome size variation.</title>
        <authorList>
            <person name="Lin R."/>
            <person name="Jiao Y."/>
            <person name="Sun X."/>
            <person name="Ling J."/>
            <person name="Xie B."/>
            <person name="Cheng X."/>
        </authorList>
    </citation>
    <scope>NUCLEOTIDE SEQUENCE</scope>
    <source>
        <strain evidence="9">HR02</strain>
    </source>
</reference>
<dbReference type="InterPro" id="IPR050815">
    <property type="entry name" value="TF_fung"/>
</dbReference>
<name>A0A9P8N087_9HYPO</name>
<dbReference type="PANTHER" id="PTHR47338">
    <property type="entry name" value="ZN(II)2CYS6 TRANSCRIPTION FACTOR (EUROFUNG)-RELATED"/>
    <property type="match status" value="1"/>
</dbReference>
<dbReference type="SMART" id="SM00066">
    <property type="entry name" value="GAL4"/>
    <property type="match status" value="1"/>
</dbReference>
<dbReference type="PROSITE" id="PS00463">
    <property type="entry name" value="ZN2_CY6_FUNGAL_1"/>
    <property type="match status" value="1"/>
</dbReference>
<proteinExistence type="predicted"/>
<dbReference type="GO" id="GO:0000981">
    <property type="term" value="F:DNA-binding transcription factor activity, RNA polymerase II-specific"/>
    <property type="evidence" value="ECO:0007669"/>
    <property type="project" value="InterPro"/>
</dbReference>